<reference evidence="1" key="1">
    <citation type="submission" date="2021-02" db="EMBL/GenBank/DDBJ databases">
        <authorList>
            <person name="Nowell W R."/>
        </authorList>
    </citation>
    <scope>NUCLEOTIDE SEQUENCE</scope>
</reference>
<evidence type="ECO:0000313" key="1">
    <source>
        <dbReference type="EMBL" id="CAF1402428.1"/>
    </source>
</evidence>
<dbReference type="EMBL" id="CAJNOU010003656">
    <property type="protein sequence ID" value="CAF1402428.1"/>
    <property type="molecule type" value="Genomic_DNA"/>
</dbReference>
<comment type="caution">
    <text evidence="1">The sequence shown here is derived from an EMBL/GenBank/DDBJ whole genome shotgun (WGS) entry which is preliminary data.</text>
</comment>
<accession>A0A815KY49</accession>
<gene>
    <name evidence="1" type="ORF">SEV965_LOCUS31512</name>
</gene>
<name>A0A815KY49_9BILA</name>
<dbReference type="AlphaFoldDB" id="A0A815KY49"/>
<proteinExistence type="predicted"/>
<organism evidence="1 2">
    <name type="scientific">Rotaria sordida</name>
    <dbReference type="NCBI Taxonomy" id="392033"/>
    <lineage>
        <taxon>Eukaryota</taxon>
        <taxon>Metazoa</taxon>
        <taxon>Spiralia</taxon>
        <taxon>Gnathifera</taxon>
        <taxon>Rotifera</taxon>
        <taxon>Eurotatoria</taxon>
        <taxon>Bdelloidea</taxon>
        <taxon>Philodinida</taxon>
        <taxon>Philodinidae</taxon>
        <taxon>Rotaria</taxon>
    </lineage>
</organism>
<sequence>MKVLIKIGKIRSRTYAYEQLAFALIHEHRLSEAYKVCQQISRSTFEEHCQRYVRELFFFPLDNQNFDDESILINNSLKNDIYETNHVFDTHTISLIYFIDYFEQYPLYTRHLSIDTLFYSLFRAYEKTNRLDEFTKLIRDYSSKYVQYLSTKTKDEFSQAGITLPIKSLSSPKQSIKTHIHKHESFLQDHDYEDDSNSQKNLS</sequence>
<protein>
    <submittedName>
        <fullName evidence="1">Uncharacterized protein</fullName>
    </submittedName>
</protein>
<dbReference type="Proteomes" id="UP000663889">
    <property type="component" value="Unassembled WGS sequence"/>
</dbReference>
<evidence type="ECO:0000313" key="2">
    <source>
        <dbReference type="Proteomes" id="UP000663889"/>
    </source>
</evidence>